<gene>
    <name evidence="1" type="ORF">NDU88_000811</name>
</gene>
<protein>
    <submittedName>
        <fullName evidence="1">Uncharacterized protein</fullName>
    </submittedName>
</protein>
<reference evidence="1" key="1">
    <citation type="journal article" date="2022" name="bioRxiv">
        <title>Sequencing and chromosome-scale assembly of the giantPleurodeles waltlgenome.</title>
        <authorList>
            <person name="Brown T."/>
            <person name="Elewa A."/>
            <person name="Iarovenko S."/>
            <person name="Subramanian E."/>
            <person name="Araus A.J."/>
            <person name="Petzold A."/>
            <person name="Susuki M."/>
            <person name="Suzuki K.-i.T."/>
            <person name="Hayashi T."/>
            <person name="Toyoda A."/>
            <person name="Oliveira C."/>
            <person name="Osipova E."/>
            <person name="Leigh N.D."/>
            <person name="Simon A."/>
            <person name="Yun M.H."/>
        </authorList>
    </citation>
    <scope>NUCLEOTIDE SEQUENCE</scope>
    <source>
        <strain evidence="1">20211129_DDA</strain>
        <tissue evidence="1">Liver</tissue>
    </source>
</reference>
<comment type="caution">
    <text evidence="1">The sequence shown here is derived from an EMBL/GenBank/DDBJ whole genome shotgun (WGS) entry which is preliminary data.</text>
</comment>
<accession>A0AAV7MJ61</accession>
<evidence type="ECO:0000313" key="1">
    <source>
        <dbReference type="EMBL" id="KAJ1103387.1"/>
    </source>
</evidence>
<sequence length="68" mass="7612">MAPGTGASFQFDLSGLALYLCRLHVNFNGRSDRGILNRGWDSHWPSFYLVTPSHVGRIDGPVPEWLQP</sequence>
<dbReference type="AlphaFoldDB" id="A0AAV7MJ61"/>
<name>A0AAV7MJ61_PLEWA</name>
<organism evidence="1 2">
    <name type="scientific">Pleurodeles waltl</name>
    <name type="common">Iberian ribbed newt</name>
    <dbReference type="NCBI Taxonomy" id="8319"/>
    <lineage>
        <taxon>Eukaryota</taxon>
        <taxon>Metazoa</taxon>
        <taxon>Chordata</taxon>
        <taxon>Craniata</taxon>
        <taxon>Vertebrata</taxon>
        <taxon>Euteleostomi</taxon>
        <taxon>Amphibia</taxon>
        <taxon>Batrachia</taxon>
        <taxon>Caudata</taxon>
        <taxon>Salamandroidea</taxon>
        <taxon>Salamandridae</taxon>
        <taxon>Pleurodelinae</taxon>
        <taxon>Pleurodeles</taxon>
    </lineage>
</organism>
<dbReference type="Proteomes" id="UP001066276">
    <property type="component" value="Chromosome 9"/>
</dbReference>
<evidence type="ECO:0000313" key="2">
    <source>
        <dbReference type="Proteomes" id="UP001066276"/>
    </source>
</evidence>
<keyword evidence="2" id="KW-1185">Reference proteome</keyword>
<dbReference type="EMBL" id="JANPWB010000013">
    <property type="protein sequence ID" value="KAJ1103387.1"/>
    <property type="molecule type" value="Genomic_DNA"/>
</dbReference>
<proteinExistence type="predicted"/>